<dbReference type="PATRIC" id="fig|1354264.4.peg.4370"/>
<protein>
    <submittedName>
        <fullName evidence="1">Uncharacterized protein</fullName>
    </submittedName>
</protein>
<proteinExistence type="predicted"/>
<dbReference type="EMBL" id="LXEU01000085">
    <property type="protein sequence ID" value="OAT46252.1"/>
    <property type="molecule type" value="Genomic_DNA"/>
</dbReference>
<accession>A0A1B7JE70</accession>
<name>A0A1B7JE70_9ENTR</name>
<gene>
    <name evidence="1" type="ORF">M989_04224</name>
</gene>
<comment type="caution">
    <text evidence="1">The sequence shown here is derived from an EMBL/GenBank/DDBJ whole genome shotgun (WGS) entry which is preliminary data.</text>
</comment>
<dbReference type="AlphaFoldDB" id="A0A1B7JE70"/>
<organism evidence="1 2">
    <name type="scientific">Kluyvera georgiana ATCC 51603</name>
    <dbReference type="NCBI Taxonomy" id="1354264"/>
    <lineage>
        <taxon>Bacteria</taxon>
        <taxon>Pseudomonadati</taxon>
        <taxon>Pseudomonadota</taxon>
        <taxon>Gammaproteobacteria</taxon>
        <taxon>Enterobacterales</taxon>
        <taxon>Enterobacteriaceae</taxon>
        <taxon>Kluyvera</taxon>
    </lineage>
</organism>
<reference evidence="1 2" key="1">
    <citation type="submission" date="2016-04" db="EMBL/GenBank/DDBJ databases">
        <title>ATOL: Assembling a taxonomically balanced genome-scale reconstruction of the evolutionary history of the Enterobacteriaceae.</title>
        <authorList>
            <person name="Plunkett G.III."/>
            <person name="Neeno-Eckwall E.C."/>
            <person name="Glasner J.D."/>
            <person name="Perna N.T."/>
        </authorList>
    </citation>
    <scope>NUCLEOTIDE SEQUENCE [LARGE SCALE GENOMIC DNA]</scope>
    <source>
        <strain evidence="1 2">ATCC 51603</strain>
    </source>
</reference>
<sequence>MNRVAVLAAILCVLAFVCGWKVATWHRDSIDLAISKTATATGKQLADAASDSGRKLENQLEALKNAPPREIRTEVVKPVFTNVCLSAEFVSMYNDAAASTERALSGKPEN</sequence>
<evidence type="ECO:0000313" key="1">
    <source>
        <dbReference type="EMBL" id="OAT46252.1"/>
    </source>
</evidence>
<keyword evidence="2" id="KW-1185">Reference proteome</keyword>
<dbReference type="RefSeq" id="WP_064548615.1">
    <property type="nucleotide sequence ID" value="NZ_LXEU01000085.1"/>
</dbReference>
<dbReference type="Proteomes" id="UP000078386">
    <property type="component" value="Unassembled WGS sequence"/>
</dbReference>
<evidence type="ECO:0000313" key="2">
    <source>
        <dbReference type="Proteomes" id="UP000078386"/>
    </source>
</evidence>